<dbReference type="OrthoDB" id="680656at2"/>
<evidence type="ECO:0000313" key="2">
    <source>
        <dbReference type="Proteomes" id="UP000468388"/>
    </source>
</evidence>
<dbReference type="AlphaFoldDB" id="A0A6N8J1U0"/>
<proteinExistence type="predicted"/>
<dbReference type="RefSeq" id="WP_157297885.1">
    <property type="nucleotide sequence ID" value="NZ_BAAAZB010000005.1"/>
</dbReference>
<gene>
    <name evidence="1" type="ORF">GO495_01200</name>
</gene>
<organism evidence="1 2">
    <name type="scientific">Chitinophaga oryziterrae</name>
    <dbReference type="NCBI Taxonomy" id="1031224"/>
    <lineage>
        <taxon>Bacteria</taxon>
        <taxon>Pseudomonadati</taxon>
        <taxon>Bacteroidota</taxon>
        <taxon>Chitinophagia</taxon>
        <taxon>Chitinophagales</taxon>
        <taxon>Chitinophagaceae</taxon>
        <taxon>Chitinophaga</taxon>
    </lineage>
</organism>
<comment type="caution">
    <text evidence="1">The sequence shown here is derived from an EMBL/GenBank/DDBJ whole genome shotgun (WGS) entry which is preliminary data.</text>
</comment>
<keyword evidence="2" id="KW-1185">Reference proteome</keyword>
<evidence type="ECO:0008006" key="3">
    <source>
        <dbReference type="Google" id="ProtNLM"/>
    </source>
</evidence>
<dbReference type="EMBL" id="WRXO01000001">
    <property type="protein sequence ID" value="MVT39185.1"/>
    <property type="molecule type" value="Genomic_DNA"/>
</dbReference>
<accession>A0A6N8J1U0</accession>
<protein>
    <recommendedName>
        <fullName evidence="3">YD repeat-containing protein</fullName>
    </recommendedName>
</protein>
<evidence type="ECO:0000313" key="1">
    <source>
        <dbReference type="EMBL" id="MVT39185.1"/>
    </source>
</evidence>
<reference evidence="1 2" key="1">
    <citation type="submission" date="2019-12" db="EMBL/GenBank/DDBJ databases">
        <title>The draft genomic sequence of strain Chitinophaga oryziterrae JCM 16595.</title>
        <authorList>
            <person name="Zhang X."/>
        </authorList>
    </citation>
    <scope>NUCLEOTIDE SEQUENCE [LARGE SCALE GENOMIC DNA]</scope>
    <source>
        <strain evidence="1 2">JCM 16595</strain>
    </source>
</reference>
<name>A0A6N8J1U0_9BACT</name>
<dbReference type="Proteomes" id="UP000468388">
    <property type="component" value="Unassembled WGS sequence"/>
</dbReference>
<sequence length="1118" mass="125268">MGRIRLDIKCRRSNNPFSIQGIPDDGNGGFLVNPNLPLPECTSSLGSGDAAYDYFEAVTRQSNDTESDMYYFNFCGKSGKFVFDKSGNVHTIPYQKIKIKKNPSNPSATGLTEWEITTEDGTIFYFNVTETMQTVTNTFGSDQGASATSYIGSWYLKEIRSPRTNQKISFEYTSDRYEYEMPSSETKYDWDPASPLGCVLHGSYSINKTIIQDAKKISKIIFPTGSVEFVAGKYRHDLQGSQVLDKIVIKNTLDTIKSYTLLYNYFSTSMVEFASLPDAGSNTVANTSYRLSLKGIQELSANSLVGQSYEFTYENSIYLPNRVTSKAVDHWGYYNGQTGNTTLIPSYTSNTGTYVVGAFRQTVEPYAQAGVLKKIKYPTGGSTLFEYESNETNNPFYWDDVQKANYIGGGGMCHITPGQVFELLYPTTFKLSFTGTKWPVAVSGSCTNQPFNPSQPSTYVYFNVFKVNDPANPVNMDVLGNGSVGPITIGYASANYTTTIVLPAGKYQIQARVGSASGPLIQSGVNVDGMYTFGLEGDIITRKGTKKVGGLRVAQMTDYDPVSDKGIIKVYKYNIDDTTSSGIINYIPTYKYQFREAQLCTNASGGTDVFVPEYTVYSSSSYAPLTSLQGGNVGYDKVIVYYGKDGNGNIGTNGKSEYYYNSRTDFSFLPSRITLNQPQNVCYNPGRIGQTSLFPFATPVSVDWARGYVLQEINYKNVNNSFVKVDETFNTYKDDFQGIWDTYNPLFDVLGAKVDWALRVPTQAQLTPKPVLIVQYYFVPSRYVKLTKAEKRTYDVSGSTYLSLVNEYQYNDINSDLQLKTETFLDSKGDAVKTEYKYPGDYPSIPVYGSMKTNNILDAVIEKNIYHKDVITKGIKNNYIQLSNLFVPESSELKIGNLSASKFYFSRYDSYGNLLEQQKSDDIFSSYIYDYTGVHLISETRNARYNDIAYTSFESDGKGNWEFSGVPVQDDTSPTGNKCYNLSSGNLSRSGLTTTMTYKVSYWTKNSVPFNITGTQNGYPVKSETINGWTYYEHNITGQSVISISGTGLIDEARAYPENAQMTTYTWNPLIGLTHQCDAKSQITYYEYDDFGRLKLIRDQNRMILKQYDYQYQKPITQ</sequence>